<dbReference type="OrthoDB" id="9808891at2"/>
<name>B3QQV4_CHLP8</name>
<keyword evidence="7 9" id="KW-0413">Isomerase</keyword>
<dbReference type="Pfam" id="PF00254">
    <property type="entry name" value="FKBP_C"/>
    <property type="match status" value="1"/>
</dbReference>
<evidence type="ECO:0000256" key="7">
    <source>
        <dbReference type="ARBA" id="ARBA00023235"/>
    </source>
</evidence>
<evidence type="ECO:0000256" key="1">
    <source>
        <dbReference type="ARBA" id="ARBA00000971"/>
    </source>
</evidence>
<keyword evidence="13" id="KW-1185">Reference proteome</keyword>
<comment type="function">
    <text evidence="8">Also involved in hydrogenase metallocenter assembly, probably by participating in the nickel insertion step. This function in hydrogenase biosynthesis requires chaperone activity and the presence of the metal-binding domain, but not PPIase activity.</text>
</comment>
<dbReference type="STRING" id="517417.Cpar_0306"/>
<evidence type="ECO:0000313" key="12">
    <source>
        <dbReference type="EMBL" id="ACF10732.1"/>
    </source>
</evidence>
<evidence type="ECO:0000256" key="2">
    <source>
        <dbReference type="ARBA" id="ARBA00004496"/>
    </source>
</evidence>
<comment type="similarity">
    <text evidence="3 10">Belongs to the FKBP-type PPIase family.</text>
</comment>
<dbReference type="eggNOG" id="COG1047">
    <property type="taxonomic scope" value="Bacteria"/>
</dbReference>
<dbReference type="GO" id="GO:0042026">
    <property type="term" value="P:protein refolding"/>
    <property type="evidence" value="ECO:0007669"/>
    <property type="project" value="UniProtKB-ARBA"/>
</dbReference>
<keyword evidence="5 9" id="KW-0697">Rotamase</keyword>
<dbReference type="SUPFAM" id="SSF54534">
    <property type="entry name" value="FKBP-like"/>
    <property type="match status" value="1"/>
</dbReference>
<dbReference type="HOGENOM" id="CLU_098197_2_1_10"/>
<evidence type="ECO:0000256" key="9">
    <source>
        <dbReference type="PROSITE-ProRule" id="PRU00277"/>
    </source>
</evidence>
<organism evidence="12 13">
    <name type="scientific">Chlorobaculum parvum (strain DSM 263 / NCIMB 8327)</name>
    <name type="common">Chlorobium vibrioforme subsp. thiosulfatophilum</name>
    <dbReference type="NCBI Taxonomy" id="517417"/>
    <lineage>
        <taxon>Bacteria</taxon>
        <taxon>Pseudomonadati</taxon>
        <taxon>Chlorobiota</taxon>
        <taxon>Chlorobiia</taxon>
        <taxon>Chlorobiales</taxon>
        <taxon>Chlorobiaceae</taxon>
        <taxon>Chlorobaculum</taxon>
    </lineage>
</organism>
<comment type="catalytic activity">
    <reaction evidence="1 9 10">
        <text>[protein]-peptidylproline (omega=180) = [protein]-peptidylproline (omega=0)</text>
        <dbReference type="Rhea" id="RHEA:16237"/>
        <dbReference type="Rhea" id="RHEA-COMP:10747"/>
        <dbReference type="Rhea" id="RHEA-COMP:10748"/>
        <dbReference type="ChEBI" id="CHEBI:83833"/>
        <dbReference type="ChEBI" id="CHEBI:83834"/>
        <dbReference type="EC" id="5.2.1.8"/>
    </reaction>
</comment>
<dbReference type="GO" id="GO:0003755">
    <property type="term" value="F:peptidyl-prolyl cis-trans isomerase activity"/>
    <property type="evidence" value="ECO:0007669"/>
    <property type="project" value="UniProtKB-UniRule"/>
</dbReference>
<evidence type="ECO:0000256" key="8">
    <source>
        <dbReference type="ARBA" id="ARBA00037071"/>
    </source>
</evidence>
<dbReference type="PANTHER" id="PTHR47861">
    <property type="entry name" value="FKBP-TYPE PEPTIDYL-PROLYL CIS-TRANS ISOMERASE SLYD"/>
    <property type="match status" value="1"/>
</dbReference>
<evidence type="ECO:0000313" key="13">
    <source>
        <dbReference type="Proteomes" id="UP000008811"/>
    </source>
</evidence>
<evidence type="ECO:0000256" key="4">
    <source>
        <dbReference type="ARBA" id="ARBA00022490"/>
    </source>
</evidence>
<dbReference type="EMBL" id="CP001099">
    <property type="protein sequence ID" value="ACF10732.1"/>
    <property type="molecule type" value="Genomic_DNA"/>
</dbReference>
<evidence type="ECO:0000256" key="3">
    <source>
        <dbReference type="ARBA" id="ARBA00006577"/>
    </source>
</evidence>
<dbReference type="GO" id="GO:0005737">
    <property type="term" value="C:cytoplasm"/>
    <property type="evidence" value="ECO:0007669"/>
    <property type="project" value="UniProtKB-SubCell"/>
</dbReference>
<protein>
    <recommendedName>
        <fullName evidence="10">Peptidyl-prolyl cis-trans isomerase</fullName>
        <ecNumber evidence="10">5.2.1.8</ecNumber>
    </recommendedName>
</protein>
<reference evidence="12" key="1">
    <citation type="submission" date="2008-06" db="EMBL/GenBank/DDBJ databases">
        <title>Complete sequence of Chlorobaculum parvum NCIB 8327.</title>
        <authorList>
            <consortium name="US DOE Joint Genome Institute"/>
            <person name="Lucas S."/>
            <person name="Copeland A."/>
            <person name="Lapidus A."/>
            <person name="Glavina del Rio T."/>
            <person name="Dalin E."/>
            <person name="Tice H."/>
            <person name="Bruce D."/>
            <person name="Goodwin L."/>
            <person name="Pitluck S."/>
            <person name="Schmutz J."/>
            <person name="Larimer F."/>
            <person name="Land M."/>
            <person name="Hauser L."/>
            <person name="Kyrpides N."/>
            <person name="Mikhailova N."/>
            <person name="Zhao F."/>
            <person name="Li T."/>
            <person name="Liu Z."/>
            <person name="Overmann J."/>
            <person name="Bryant D.A."/>
            <person name="Richardson P."/>
        </authorList>
    </citation>
    <scope>NUCLEOTIDE SEQUENCE [LARGE SCALE GENOMIC DNA]</scope>
    <source>
        <strain evidence="12">NCIB 8327</strain>
    </source>
</reference>
<evidence type="ECO:0000256" key="10">
    <source>
        <dbReference type="RuleBase" id="RU003915"/>
    </source>
</evidence>
<dbReference type="KEGG" id="cpc:Cpar_0306"/>
<gene>
    <name evidence="12" type="ordered locus">Cpar_0306</name>
</gene>
<dbReference type="Gene3D" id="3.10.50.40">
    <property type="match status" value="1"/>
</dbReference>
<dbReference type="PROSITE" id="PS50059">
    <property type="entry name" value="FKBP_PPIASE"/>
    <property type="match status" value="1"/>
</dbReference>
<dbReference type="InterPro" id="IPR046357">
    <property type="entry name" value="PPIase_dom_sf"/>
</dbReference>
<dbReference type="EC" id="5.2.1.8" evidence="10"/>
<accession>B3QQV4</accession>
<dbReference type="AlphaFoldDB" id="B3QQV4"/>
<proteinExistence type="inferred from homology"/>
<feature type="domain" description="PPIase FKBP-type" evidence="11">
    <location>
        <begin position="7"/>
        <end position="91"/>
    </location>
</feature>
<dbReference type="PANTHER" id="PTHR47861:SF3">
    <property type="entry name" value="FKBP-TYPE PEPTIDYL-PROLYL CIS-TRANS ISOMERASE SLYD"/>
    <property type="match status" value="1"/>
</dbReference>
<sequence length="142" mass="15552">MAQVKQGDKVRVHYTGTYDDGTVFDSSVERDPLEVTVGTGMVIQGFDRALVDMEPGQKKNVNIPAAEAYGPRAEELVAEIPRERIPENIQLEVGQQLQLSLADGGEAIVMIVDLSEKTVTLDANHPMAGMDLNFELELVEIL</sequence>
<dbReference type="InterPro" id="IPR001179">
    <property type="entry name" value="PPIase_FKBP_dom"/>
</dbReference>
<keyword evidence="4" id="KW-0963">Cytoplasm</keyword>
<evidence type="ECO:0000256" key="6">
    <source>
        <dbReference type="ARBA" id="ARBA00023186"/>
    </source>
</evidence>
<keyword evidence="6" id="KW-0143">Chaperone</keyword>
<evidence type="ECO:0000256" key="5">
    <source>
        <dbReference type="ARBA" id="ARBA00023110"/>
    </source>
</evidence>
<dbReference type="RefSeq" id="WP_012501565.1">
    <property type="nucleotide sequence ID" value="NC_011027.1"/>
</dbReference>
<evidence type="ECO:0000259" key="11">
    <source>
        <dbReference type="PROSITE" id="PS50059"/>
    </source>
</evidence>
<comment type="subcellular location">
    <subcellularLocation>
        <location evidence="2">Cytoplasm</location>
    </subcellularLocation>
</comment>
<dbReference type="Proteomes" id="UP000008811">
    <property type="component" value="Chromosome"/>
</dbReference>